<proteinExistence type="predicted"/>
<sequence length="1209" mass="140360">MPPAANDHELQSQRISTRVFIVLLLLFLTILFLYNWRIYITNKKVIDHPDLNDYFTLQSRYSDSLICPCAKPSIDHITFFDIDYTLHQICSSIFVSEEWRRSLASYHHWGMLTKEDFRSIAHSQFQTIEAFCQMANQTLSDSLSQFYSDQYRSATVIPLHLFTEEMQSLINQFKASAKRNFFLLFNMTRDITQANGLLSARKTNYHMKLRTYPGDIEVYPQWYNSCKCDHTMRCTSKVQFHRVEDRSVLSYAPGLLAGCYTTEATLQSTLECFYNQSCVTQILPYLHGELPTNDMSLNSSLPSRFSVNSTLEQLLSELMIEQWAVSSIYKKYYNECQPKQCTYTYKTKNDVIFIMTALVGLVGGLNNDVNTVQTNSFSQINNKLWKLNLFASVPPSTDEYDLRNERMSTRIFIFLFILSLITLLFYYSLINVTITVTREHPSLNEYRQLYEMHHHTLTCPCTKVSTNYKEFLQVTYTLHQMCSSVLVTEEWFEYLSYRSDDNQVHSDDFRWIGQALFQSFHIFCKMAKQTISDSLSQFYSNQYITTTVTSLELFTLQTKSSLDQFMSIGKTNLFLALDLIQNTTQANYLLSARKTNYYFYHRYYTFDYVLKGSNETCTDPIERNFKKPVSIFAYTNHTTLLEIPGLLTGCYVVDAALQSTLECFYNQSCVTQILPYLHGELPTNDMSLNSSLPSRFSVNSTLEQLLSELMIEQWAVSSIYKKYYNECQPKQCTYTYKTKNDVIFIITALIGLVGGLSTVLRLVVPIFVKFIAENLLLRRQRHQDEGINNQRRSTIYLTKILHFIYNFNMFPSVPPSTDEYDLRDERLSTRLFVPLFILSLITILFYYSLINVTITVTRENPSLNEYRQLYEEHSQTLTCPCTKVSTNYKEFLQVTYTLHQVCSSDFVTEEWLTYLARTYLYQNIYKEDFLYLGSSTFQALDTLCQMINRSISNRLNEFYSHEYLSAIVTSPEIFLSTFESLLGQLRPLTTSSFLLSFEIIQRTTANNVIMSAFLSNYQFIGGLDLNIYPVSHYACTCHETVKCVIPYPVQSHPMMAAAFSISHFFYGCYVIEALLQSSLTCFYDKTCISEIQKYITYTSPFNVTALDSSSPSKYSVDVTIQDILDQLMIEQWNQSIKYDKYYDNCQPKQCTYMYEATNSVVSIITILFGLVGGLLTVLRLIVPLLVKIIARMTRRCRRITVQDMPTIGT</sequence>
<keyword evidence="1" id="KW-0812">Transmembrane</keyword>
<accession>A0A815E319</accession>
<dbReference type="EMBL" id="CAJNOR010000566">
    <property type="protein sequence ID" value="CAF0949532.1"/>
    <property type="molecule type" value="Genomic_DNA"/>
</dbReference>
<comment type="caution">
    <text evidence="3">The sequence shown here is derived from an EMBL/GenBank/DDBJ whole genome shotgun (WGS) entry which is preliminary data.</text>
</comment>
<name>A0A815E319_ADIRI</name>
<feature type="transmembrane region" description="Helical" evidence="1">
    <location>
        <begin position="831"/>
        <end position="849"/>
    </location>
</feature>
<dbReference type="AlphaFoldDB" id="A0A815E319"/>
<keyword evidence="1" id="KW-1133">Transmembrane helix</keyword>
<feature type="transmembrane region" description="Helical" evidence="1">
    <location>
        <begin position="15"/>
        <end position="34"/>
    </location>
</feature>
<protein>
    <submittedName>
        <fullName evidence="3">Uncharacterized protein</fullName>
    </submittedName>
</protein>
<evidence type="ECO:0000313" key="5">
    <source>
        <dbReference type="Proteomes" id="UP000663852"/>
    </source>
</evidence>
<dbReference type="Proteomes" id="UP000663852">
    <property type="component" value="Unassembled WGS sequence"/>
</dbReference>
<organism evidence="3 5">
    <name type="scientific">Adineta ricciae</name>
    <name type="common">Rotifer</name>
    <dbReference type="NCBI Taxonomy" id="249248"/>
    <lineage>
        <taxon>Eukaryota</taxon>
        <taxon>Metazoa</taxon>
        <taxon>Spiralia</taxon>
        <taxon>Gnathifera</taxon>
        <taxon>Rotifera</taxon>
        <taxon>Eurotatoria</taxon>
        <taxon>Bdelloidea</taxon>
        <taxon>Adinetida</taxon>
        <taxon>Adinetidae</taxon>
        <taxon>Adineta</taxon>
    </lineage>
</organism>
<evidence type="ECO:0000256" key="1">
    <source>
        <dbReference type="SAM" id="Phobius"/>
    </source>
</evidence>
<reference evidence="3" key="1">
    <citation type="submission" date="2021-02" db="EMBL/GenBank/DDBJ databases">
        <authorList>
            <person name="Nowell W R."/>
        </authorList>
    </citation>
    <scope>NUCLEOTIDE SEQUENCE</scope>
</reference>
<evidence type="ECO:0000313" key="2">
    <source>
        <dbReference type="EMBL" id="CAF0949532.1"/>
    </source>
</evidence>
<gene>
    <name evidence="3" type="ORF">EDS130_LOCUS30873</name>
    <name evidence="2" type="ORF">XAT740_LOCUS10584</name>
</gene>
<evidence type="ECO:0000313" key="4">
    <source>
        <dbReference type="Proteomes" id="UP000663828"/>
    </source>
</evidence>
<dbReference type="Proteomes" id="UP000663828">
    <property type="component" value="Unassembled WGS sequence"/>
</dbReference>
<feature type="transmembrane region" description="Helical" evidence="1">
    <location>
        <begin position="1160"/>
        <end position="1190"/>
    </location>
</feature>
<keyword evidence="1" id="KW-0472">Membrane</keyword>
<evidence type="ECO:0000313" key="3">
    <source>
        <dbReference type="EMBL" id="CAF1306081.1"/>
    </source>
</evidence>
<keyword evidence="4" id="KW-1185">Reference proteome</keyword>
<dbReference type="OrthoDB" id="10043120at2759"/>
<feature type="transmembrane region" description="Helical" evidence="1">
    <location>
        <begin position="742"/>
        <end position="772"/>
    </location>
</feature>
<feature type="transmembrane region" description="Helical" evidence="1">
    <location>
        <begin position="411"/>
        <end position="429"/>
    </location>
</feature>
<dbReference type="EMBL" id="CAJNOJ010000220">
    <property type="protein sequence ID" value="CAF1306081.1"/>
    <property type="molecule type" value="Genomic_DNA"/>
</dbReference>